<dbReference type="PANTHER" id="PTHR23513">
    <property type="entry name" value="INTEGRAL MEMBRANE EFFLUX PROTEIN-RELATED"/>
    <property type="match status" value="1"/>
</dbReference>
<dbReference type="AlphaFoldDB" id="A0A8J2ZY18"/>
<dbReference type="GO" id="GO:0005886">
    <property type="term" value="C:plasma membrane"/>
    <property type="evidence" value="ECO:0007669"/>
    <property type="project" value="UniProtKB-SubCell"/>
</dbReference>
<keyword evidence="5 7" id="KW-1133">Transmembrane helix</keyword>
<organism evidence="9 10">
    <name type="scientific">Pullulanibacillus pueri</name>
    <dbReference type="NCBI Taxonomy" id="1437324"/>
    <lineage>
        <taxon>Bacteria</taxon>
        <taxon>Bacillati</taxon>
        <taxon>Bacillota</taxon>
        <taxon>Bacilli</taxon>
        <taxon>Bacillales</taxon>
        <taxon>Sporolactobacillaceae</taxon>
        <taxon>Pullulanibacillus</taxon>
    </lineage>
</organism>
<keyword evidence="2" id="KW-0813">Transport</keyword>
<feature type="transmembrane region" description="Helical" evidence="7">
    <location>
        <begin position="218"/>
        <end position="241"/>
    </location>
</feature>
<dbReference type="InterPro" id="IPR036259">
    <property type="entry name" value="MFS_trans_sf"/>
</dbReference>
<dbReference type="CDD" id="cd06173">
    <property type="entry name" value="MFS_MefA_like"/>
    <property type="match status" value="1"/>
</dbReference>
<dbReference type="InterPro" id="IPR020846">
    <property type="entry name" value="MFS_dom"/>
</dbReference>
<evidence type="ECO:0000256" key="2">
    <source>
        <dbReference type="ARBA" id="ARBA00022448"/>
    </source>
</evidence>
<comment type="subcellular location">
    <subcellularLocation>
        <location evidence="1">Cell membrane</location>
        <topology evidence="1">Multi-pass membrane protein</topology>
    </subcellularLocation>
</comment>
<dbReference type="Proteomes" id="UP000656813">
    <property type="component" value="Unassembled WGS sequence"/>
</dbReference>
<feature type="transmembrane region" description="Helical" evidence="7">
    <location>
        <begin position="253"/>
        <end position="273"/>
    </location>
</feature>
<feature type="transmembrane region" description="Helical" evidence="7">
    <location>
        <begin position="306"/>
        <end position="327"/>
    </location>
</feature>
<feature type="transmembrane region" description="Helical" evidence="7">
    <location>
        <begin position="39"/>
        <end position="62"/>
    </location>
</feature>
<feature type="transmembrane region" description="Helical" evidence="7">
    <location>
        <begin position="12"/>
        <end position="33"/>
    </location>
</feature>
<evidence type="ECO:0000256" key="6">
    <source>
        <dbReference type="ARBA" id="ARBA00023136"/>
    </source>
</evidence>
<keyword evidence="3" id="KW-1003">Cell membrane</keyword>
<dbReference type="SUPFAM" id="SSF103473">
    <property type="entry name" value="MFS general substrate transporter"/>
    <property type="match status" value="1"/>
</dbReference>
<proteinExistence type="predicted"/>
<keyword evidence="4 7" id="KW-0812">Transmembrane</keyword>
<feature type="domain" description="Major facilitator superfamily (MFS) profile" evidence="8">
    <location>
        <begin position="214"/>
        <end position="410"/>
    </location>
</feature>
<name>A0A8J2ZY18_9BACL</name>
<dbReference type="Pfam" id="PF07690">
    <property type="entry name" value="MFS_1"/>
    <property type="match status" value="1"/>
</dbReference>
<dbReference type="GO" id="GO:0022857">
    <property type="term" value="F:transmembrane transporter activity"/>
    <property type="evidence" value="ECO:0007669"/>
    <property type="project" value="InterPro"/>
</dbReference>
<evidence type="ECO:0000259" key="8">
    <source>
        <dbReference type="PROSITE" id="PS50850"/>
    </source>
</evidence>
<evidence type="ECO:0000256" key="4">
    <source>
        <dbReference type="ARBA" id="ARBA00022692"/>
    </source>
</evidence>
<keyword evidence="6 7" id="KW-0472">Membrane</keyword>
<feature type="transmembrane region" description="Helical" evidence="7">
    <location>
        <begin position="371"/>
        <end position="392"/>
    </location>
</feature>
<dbReference type="Gene3D" id="1.20.1250.20">
    <property type="entry name" value="MFS general substrate transporter like domains"/>
    <property type="match status" value="1"/>
</dbReference>
<protein>
    <recommendedName>
        <fullName evidence="8">Major facilitator superfamily (MFS) profile domain-containing protein</fullName>
    </recommendedName>
</protein>
<accession>A0A8J2ZY18</accession>
<dbReference type="PROSITE" id="PS50850">
    <property type="entry name" value="MFS"/>
    <property type="match status" value="1"/>
</dbReference>
<evidence type="ECO:0000256" key="7">
    <source>
        <dbReference type="SAM" id="Phobius"/>
    </source>
</evidence>
<reference evidence="9" key="2">
    <citation type="submission" date="2020-09" db="EMBL/GenBank/DDBJ databases">
        <authorList>
            <person name="Sun Q."/>
            <person name="Zhou Y."/>
        </authorList>
    </citation>
    <scope>NUCLEOTIDE SEQUENCE</scope>
    <source>
        <strain evidence="9">CGMCC 1.12777</strain>
    </source>
</reference>
<sequence>MNKEKNNQNLLITGGLLSIAGDSLFSTAVMYYLSQVKEAAFYLSLATLLLTIPSVFATLIGVFTDRSSPKKVMIMARLAQAILCLGLMWSFKSIPQLLVIIFLLEMFATVNSVAGLSLTSRIISPEKRSKIIGMLHAIQSSLKLGGRFFGAALFIIIHPLGVAVANACTFFLDLLCIVGIHLPVKTEESKTSKAKRSSIKEWVEGWQALHHDRLTARLSWGVAIIGATTLPIGAFLSLILVSRLHANTFEFGFAYAVEMLGGIMGGLFCSALIKRIVARFGYGIMFLFNFLIMGLSTLVLGIASHYWMVVVALFLLGLVQSFQNITAPTYFMLVNSHEVLGRVIGIVTSLQAGSGLMASLCLTFISTRVSVMWILVVAGGITCMATVALFAFPIGVLKTKVQAEAAGEQA</sequence>
<feature type="transmembrane region" description="Helical" evidence="7">
    <location>
        <begin position="339"/>
        <end position="365"/>
    </location>
</feature>
<gene>
    <name evidence="9" type="ORF">GCM10007096_28450</name>
</gene>
<dbReference type="PANTHER" id="PTHR23513:SF6">
    <property type="entry name" value="MAJOR FACILITATOR SUPERFAMILY ASSOCIATED DOMAIN-CONTAINING PROTEIN"/>
    <property type="match status" value="1"/>
</dbReference>
<dbReference type="InterPro" id="IPR011701">
    <property type="entry name" value="MFS"/>
</dbReference>
<dbReference type="EMBL" id="BMFV01000023">
    <property type="protein sequence ID" value="GGH84719.1"/>
    <property type="molecule type" value="Genomic_DNA"/>
</dbReference>
<comment type="caution">
    <text evidence="9">The sequence shown here is derived from an EMBL/GenBank/DDBJ whole genome shotgun (WGS) entry which is preliminary data.</text>
</comment>
<evidence type="ECO:0000256" key="5">
    <source>
        <dbReference type="ARBA" id="ARBA00022989"/>
    </source>
</evidence>
<dbReference type="RefSeq" id="WP_188498045.1">
    <property type="nucleotide sequence ID" value="NZ_BMFV01000023.1"/>
</dbReference>
<evidence type="ECO:0000256" key="3">
    <source>
        <dbReference type="ARBA" id="ARBA00022475"/>
    </source>
</evidence>
<evidence type="ECO:0000313" key="10">
    <source>
        <dbReference type="Proteomes" id="UP000656813"/>
    </source>
</evidence>
<evidence type="ECO:0000313" key="9">
    <source>
        <dbReference type="EMBL" id="GGH84719.1"/>
    </source>
</evidence>
<evidence type="ECO:0000256" key="1">
    <source>
        <dbReference type="ARBA" id="ARBA00004651"/>
    </source>
</evidence>
<reference evidence="9" key="1">
    <citation type="journal article" date="2014" name="Int. J. Syst. Evol. Microbiol.">
        <title>Complete genome sequence of Corynebacterium casei LMG S-19264T (=DSM 44701T), isolated from a smear-ripened cheese.</title>
        <authorList>
            <consortium name="US DOE Joint Genome Institute (JGI-PGF)"/>
            <person name="Walter F."/>
            <person name="Albersmeier A."/>
            <person name="Kalinowski J."/>
            <person name="Ruckert C."/>
        </authorList>
    </citation>
    <scope>NUCLEOTIDE SEQUENCE</scope>
    <source>
        <strain evidence="9">CGMCC 1.12777</strain>
    </source>
</reference>
<keyword evidence="10" id="KW-1185">Reference proteome</keyword>
<feature type="transmembrane region" description="Helical" evidence="7">
    <location>
        <begin position="280"/>
        <end position="300"/>
    </location>
</feature>